<keyword evidence="4" id="KW-1185">Reference proteome</keyword>
<feature type="region of interest" description="Disordered" evidence="1">
    <location>
        <begin position="137"/>
        <end position="234"/>
    </location>
</feature>
<name>A0ABD2HQ84_HETSC</name>
<feature type="compositionally biased region" description="Pro residues" evidence="1">
    <location>
        <begin position="137"/>
        <end position="187"/>
    </location>
</feature>
<feature type="signal peptide" evidence="2">
    <location>
        <begin position="1"/>
        <end position="27"/>
    </location>
</feature>
<feature type="compositionally biased region" description="Pro residues" evidence="1">
    <location>
        <begin position="204"/>
        <end position="231"/>
    </location>
</feature>
<dbReference type="AlphaFoldDB" id="A0ABD2HQ84"/>
<evidence type="ECO:0000256" key="1">
    <source>
        <dbReference type="SAM" id="MobiDB-lite"/>
    </source>
</evidence>
<reference evidence="3 4" key="1">
    <citation type="submission" date="2024-10" db="EMBL/GenBank/DDBJ databases">
        <authorList>
            <person name="Kim D."/>
        </authorList>
    </citation>
    <scope>NUCLEOTIDE SEQUENCE [LARGE SCALE GENOMIC DNA]</scope>
    <source>
        <strain evidence="3">Taebaek</strain>
    </source>
</reference>
<evidence type="ECO:0000313" key="3">
    <source>
        <dbReference type="EMBL" id="KAL3068262.1"/>
    </source>
</evidence>
<dbReference type="Proteomes" id="UP001620645">
    <property type="component" value="Unassembled WGS sequence"/>
</dbReference>
<feature type="compositionally biased region" description="Basic and acidic residues" evidence="1">
    <location>
        <begin position="65"/>
        <end position="75"/>
    </location>
</feature>
<accession>A0ABD2HQ84</accession>
<organism evidence="3 4">
    <name type="scientific">Heterodera schachtii</name>
    <name type="common">Sugarbeet cyst nematode worm</name>
    <name type="synonym">Tylenchus schachtii</name>
    <dbReference type="NCBI Taxonomy" id="97005"/>
    <lineage>
        <taxon>Eukaryota</taxon>
        <taxon>Metazoa</taxon>
        <taxon>Ecdysozoa</taxon>
        <taxon>Nematoda</taxon>
        <taxon>Chromadorea</taxon>
        <taxon>Rhabditida</taxon>
        <taxon>Tylenchina</taxon>
        <taxon>Tylenchomorpha</taxon>
        <taxon>Tylenchoidea</taxon>
        <taxon>Heteroderidae</taxon>
        <taxon>Heteroderinae</taxon>
        <taxon>Heterodera</taxon>
    </lineage>
</organism>
<comment type="caution">
    <text evidence="3">The sequence shown here is derived from an EMBL/GenBank/DDBJ whole genome shotgun (WGS) entry which is preliminary data.</text>
</comment>
<keyword evidence="2" id="KW-0732">Signal</keyword>
<evidence type="ECO:0000313" key="4">
    <source>
        <dbReference type="Proteomes" id="UP001620645"/>
    </source>
</evidence>
<gene>
    <name evidence="3" type="ORF">niasHS_016230</name>
</gene>
<feature type="region of interest" description="Disordered" evidence="1">
    <location>
        <begin position="379"/>
        <end position="409"/>
    </location>
</feature>
<proteinExistence type="predicted"/>
<feature type="chain" id="PRO_5044757920" evidence="2">
    <location>
        <begin position="28"/>
        <end position="409"/>
    </location>
</feature>
<sequence length="409" mass="43329">MKFSYNFALLFVCGFCLFLYLTPSTDGMPATGGKNGHHNSSSSSTADFEMGPNRRGTTTVRHRKPNNEQQHKDGPTLKRTMSALGVAALTLGAGPSVEAGRPLGTIMVPPTGPMQMNRNVNSSVLCDCDTPTVPVYSPPPPPPMFSPPPPPPPATVGCPPPPPPATEGTLAPPPPTTEGTLAPPPPATEGTLAPPLPATEGTLAPPPPATEGTLVPPPPATEGALTPPPPADGLVITGYPTANPDGYFGNNAHEDKVKKRANLSAAKQIEEASKNGNCDGKCKKLIEEEWRKSMLDTLLTDNVNGYMEFIPQNNDNIGTITDAPIALSLNLALKTVDQANVALMEDQQMPGLIRFKNEALYFQQMNNWKSWLTGSAEEELSNNGTTDADDSPRMAQTSAMDIKNLAPRK</sequence>
<feature type="region of interest" description="Disordered" evidence="1">
    <location>
        <begin position="31"/>
        <end position="75"/>
    </location>
</feature>
<dbReference type="EMBL" id="JBICCN010000448">
    <property type="protein sequence ID" value="KAL3068262.1"/>
    <property type="molecule type" value="Genomic_DNA"/>
</dbReference>
<evidence type="ECO:0000256" key="2">
    <source>
        <dbReference type="SAM" id="SignalP"/>
    </source>
</evidence>
<protein>
    <submittedName>
        <fullName evidence="3">Uncharacterized protein</fullName>
    </submittedName>
</protein>